<evidence type="ECO:0000256" key="3">
    <source>
        <dbReference type="ARBA" id="ARBA00023002"/>
    </source>
</evidence>
<feature type="binding site" evidence="5">
    <location>
        <position position="172"/>
    </location>
    <ligand>
        <name>Fe cation</name>
        <dbReference type="ChEBI" id="CHEBI:24875"/>
        <note>catalytic</note>
    </ligand>
</feature>
<gene>
    <name evidence="6" type="ORF">DI536_12125</name>
</gene>
<comment type="cofactor">
    <cofactor evidence="5">
        <name>Fe(2+)</name>
        <dbReference type="ChEBI" id="CHEBI:29033"/>
    </cofactor>
    <text evidence="5">Binds 1 Fe(2+) ion per subunit.</text>
</comment>
<organism evidence="6 7">
    <name type="scientific">Archangium gephyra</name>
    <dbReference type="NCBI Taxonomy" id="48"/>
    <lineage>
        <taxon>Bacteria</taxon>
        <taxon>Pseudomonadati</taxon>
        <taxon>Myxococcota</taxon>
        <taxon>Myxococcia</taxon>
        <taxon>Myxococcales</taxon>
        <taxon>Cystobacterineae</taxon>
        <taxon>Archangiaceae</taxon>
        <taxon>Archangium</taxon>
    </lineage>
</organism>
<dbReference type="Proteomes" id="UP000249061">
    <property type="component" value="Unassembled WGS sequence"/>
</dbReference>
<comment type="similarity">
    <text evidence="1">Belongs to the carotenoid oxygenase family.</text>
</comment>
<accession>A0A2W5TD86</accession>
<feature type="binding site" evidence="5">
    <location>
        <position position="472"/>
    </location>
    <ligand>
        <name>Fe cation</name>
        <dbReference type="ChEBI" id="CHEBI:24875"/>
        <note>catalytic</note>
    </ligand>
</feature>
<comment type="caution">
    <text evidence="6">The sequence shown here is derived from an EMBL/GenBank/DDBJ whole genome shotgun (WGS) entry which is preliminary data.</text>
</comment>
<protein>
    <submittedName>
        <fullName evidence="6">Uncharacterized protein</fullName>
    </submittedName>
</protein>
<dbReference type="PANTHER" id="PTHR10543:SF89">
    <property type="entry name" value="CAROTENOID 9,10(9',10')-CLEAVAGE DIOXYGENASE 1"/>
    <property type="match status" value="1"/>
</dbReference>
<dbReference type="GO" id="GO:0046872">
    <property type="term" value="F:metal ion binding"/>
    <property type="evidence" value="ECO:0007669"/>
    <property type="project" value="UniProtKB-KW"/>
</dbReference>
<dbReference type="EMBL" id="QFQP01000009">
    <property type="protein sequence ID" value="PZR13500.1"/>
    <property type="molecule type" value="Genomic_DNA"/>
</dbReference>
<evidence type="ECO:0000313" key="6">
    <source>
        <dbReference type="EMBL" id="PZR13500.1"/>
    </source>
</evidence>
<dbReference type="GO" id="GO:0016121">
    <property type="term" value="P:carotene catabolic process"/>
    <property type="evidence" value="ECO:0007669"/>
    <property type="project" value="TreeGrafter"/>
</dbReference>
<keyword evidence="3" id="KW-0560">Oxidoreductase</keyword>
<evidence type="ECO:0000256" key="2">
    <source>
        <dbReference type="ARBA" id="ARBA00022723"/>
    </source>
</evidence>
<evidence type="ECO:0000256" key="5">
    <source>
        <dbReference type="PIRSR" id="PIRSR604294-1"/>
    </source>
</evidence>
<dbReference type="PANTHER" id="PTHR10543">
    <property type="entry name" value="BETA-CAROTENE DIOXYGENASE"/>
    <property type="match status" value="1"/>
</dbReference>
<evidence type="ECO:0000256" key="4">
    <source>
        <dbReference type="ARBA" id="ARBA00023004"/>
    </source>
</evidence>
<evidence type="ECO:0000313" key="7">
    <source>
        <dbReference type="Proteomes" id="UP000249061"/>
    </source>
</evidence>
<dbReference type="GO" id="GO:0010436">
    <property type="term" value="F:carotenoid dioxygenase activity"/>
    <property type="evidence" value="ECO:0007669"/>
    <property type="project" value="TreeGrafter"/>
</dbReference>
<sequence>MNARAQSWNAALLAHPGELDLTVARSHIDGDVPHGLRGGRLLSNGPGWTKIGDRLAHPFDGHGYLRAFSFEEDGTVRLRARFIQTPAYTTELAAGRLLHRGLGTNPSANFWKNLGGGLGQRNVANTTVQRWNGKLLAGWEGGSPYSVDADSLATLGEETFNGAIAGQATLAHMKHDVTTKRLVTCSVKMGPKTQLTFREFDESGALVRSRSASMPSMLFAHDFVITPNWYALISNPLKMKFGALARFAAGADTLINAIETNPDAAGAVLLIPRTSNEPMRIVTLPALAFAVHYGNAFEKDGAVHLDVCLFNAFVFGMEFGFQGPTSPLDPAKPDTRKPQRLYRVTVKDRATHGTWEQLAPHGIDFPRVHPDHEGVETPALFGAARADVKHSDPFDSVIRVDLVDRERPPQVWTAPTDVFVGEPIYVPESQHLLSLLYDGHRGATTLAIFDADSIHEGPRVNVPLPLMPYAFHGAWDRS</sequence>
<dbReference type="Pfam" id="PF03055">
    <property type="entry name" value="RPE65"/>
    <property type="match status" value="1"/>
</dbReference>
<dbReference type="InterPro" id="IPR004294">
    <property type="entry name" value="Carotenoid_Oase"/>
</dbReference>
<reference evidence="6 7" key="1">
    <citation type="submission" date="2017-08" db="EMBL/GenBank/DDBJ databases">
        <title>Infants hospitalized years apart are colonized by the same room-sourced microbial strains.</title>
        <authorList>
            <person name="Brooks B."/>
            <person name="Olm M.R."/>
            <person name="Firek B.A."/>
            <person name="Baker R."/>
            <person name="Thomas B.C."/>
            <person name="Morowitz M.J."/>
            <person name="Banfield J.F."/>
        </authorList>
    </citation>
    <scope>NUCLEOTIDE SEQUENCE [LARGE SCALE GENOMIC DNA]</scope>
    <source>
        <strain evidence="6">S2_003_000_R2_14</strain>
    </source>
</reference>
<feature type="binding site" evidence="5">
    <location>
        <position position="292"/>
    </location>
    <ligand>
        <name>Fe cation</name>
        <dbReference type="ChEBI" id="CHEBI:24875"/>
        <note>catalytic</note>
    </ligand>
</feature>
<keyword evidence="2 5" id="KW-0479">Metal-binding</keyword>
<proteinExistence type="inferred from homology"/>
<keyword evidence="4 5" id="KW-0408">Iron</keyword>
<name>A0A2W5TD86_9BACT</name>
<evidence type="ECO:0000256" key="1">
    <source>
        <dbReference type="ARBA" id="ARBA00006787"/>
    </source>
</evidence>
<dbReference type="AlphaFoldDB" id="A0A2W5TD86"/>
<feature type="binding site" evidence="5">
    <location>
        <position position="221"/>
    </location>
    <ligand>
        <name>Fe cation</name>
        <dbReference type="ChEBI" id="CHEBI:24875"/>
        <note>catalytic</note>
    </ligand>
</feature>